<evidence type="ECO:0000313" key="2">
    <source>
        <dbReference type="EMBL" id="TID30810.1"/>
    </source>
</evidence>
<dbReference type="Proteomes" id="UP000307173">
    <property type="component" value="Unassembled WGS sequence"/>
</dbReference>
<keyword evidence="3" id="KW-1185">Reference proteome</keyword>
<reference evidence="2 3" key="1">
    <citation type="journal article" date="2019" name="Front. Genet.">
        <title>Whole-Genome Sequencing of the Opportunistic Yeast Pathogen Candida inconspicua Uncovers Its Hybrid Origin.</title>
        <authorList>
            <person name="Mixao V."/>
            <person name="Hansen A.P."/>
            <person name="Saus E."/>
            <person name="Boekhout T."/>
            <person name="Lass-Florl C."/>
            <person name="Gabaldon T."/>
        </authorList>
    </citation>
    <scope>NUCLEOTIDE SEQUENCE [LARGE SCALE GENOMIC DNA]</scope>
    <source>
        <strain evidence="2 3">CBS 180</strain>
    </source>
</reference>
<feature type="compositionally biased region" description="Low complexity" evidence="1">
    <location>
        <begin position="421"/>
        <end position="430"/>
    </location>
</feature>
<feature type="region of interest" description="Disordered" evidence="1">
    <location>
        <begin position="404"/>
        <end position="430"/>
    </location>
</feature>
<feature type="compositionally biased region" description="Acidic residues" evidence="1">
    <location>
        <begin position="406"/>
        <end position="420"/>
    </location>
</feature>
<dbReference type="EMBL" id="SELW01000121">
    <property type="protein sequence ID" value="TID30810.1"/>
    <property type="molecule type" value="Genomic_DNA"/>
</dbReference>
<dbReference type="AlphaFoldDB" id="A0A4V4NG66"/>
<name>A0A4V4NG66_9ASCO</name>
<accession>A0A4V4NG66</accession>
<sequence length="430" mass="50931">MDILNELKRNVPSDVYDKVFKYTMMYLFKECDVINAAIDAYDQIDLQYNKTLDDFVVYQTCLRIKFNNNYLYTSNEMNWGNFKEKDICYLMDRGMLRFKYLKIVASSDFTKVYVNYTDFISYTYKESDPELTLFMEKCHEVTMYHDQISTDKLMDLAQRYPDKSFVVTFETHPFKVDPKLANYIDVAKTCTNVKLNVRYFFSVSLMEIGFWENNFMNYITIFEHPHQRVELFTVILVDLDGGSPHELIRWLVLQMHKLGFDRINQFVVYGDLSEQVFPFDFRFIQKMTNLEKLTFDGVIFVNKDTVGNLSGLDKLRRLKITSDTYSNEWLSTCLPKGIERMTLFKSVKNMSKYYPIRLGENLKCLLLKHDKNDTFYNVNHREFEFKNPKCDMFIEDIALAQQMEGSGEEEDCESDDDMSDNDSGVDINEY</sequence>
<gene>
    <name evidence="2" type="ORF">CANINC_000726</name>
</gene>
<proteinExistence type="predicted"/>
<protein>
    <submittedName>
        <fullName evidence="2">Uncharacterized protein</fullName>
    </submittedName>
</protein>
<comment type="caution">
    <text evidence="2">The sequence shown here is derived from an EMBL/GenBank/DDBJ whole genome shotgun (WGS) entry which is preliminary data.</text>
</comment>
<organism evidence="2 3">
    <name type="scientific">Pichia inconspicua</name>
    <dbReference type="NCBI Taxonomy" id="52247"/>
    <lineage>
        <taxon>Eukaryota</taxon>
        <taxon>Fungi</taxon>
        <taxon>Dikarya</taxon>
        <taxon>Ascomycota</taxon>
        <taxon>Saccharomycotina</taxon>
        <taxon>Pichiomycetes</taxon>
        <taxon>Pichiales</taxon>
        <taxon>Pichiaceae</taxon>
        <taxon>Pichia</taxon>
    </lineage>
</organism>
<evidence type="ECO:0000256" key="1">
    <source>
        <dbReference type="SAM" id="MobiDB-lite"/>
    </source>
</evidence>
<evidence type="ECO:0000313" key="3">
    <source>
        <dbReference type="Proteomes" id="UP000307173"/>
    </source>
</evidence>